<dbReference type="PANTHER" id="PTHR42693:SF53">
    <property type="entry name" value="ENDO-4-O-SULFATASE"/>
    <property type="match status" value="1"/>
</dbReference>
<sequence precursor="true">MFRIVGACWCLLVAATALAAGPARPNILWISVEDIGPHLGCYGCEDANTPTLDALAARGVRYTRAFTTCPVCATNRSSIITGVYPTSIGAHHMRCRTTLPSGVRCFPEHLREAGYYCTNNSKTDYNLIDAGKPWDDSSKNAHWRNRTEGQPFFAVFNLTNTHESKVWPRGKGRRRITPDLTAADRLDPDRLMPPPYLPDTKPVRRDWANYLENITQADYDAADLLEQLREDGLEEDTIVFFWSDHGAGLPRNKRWPYDSGVRVPLIVYLPPALRPAGQGVGGAVDDQLISFIDLAPTVLELAGAPLPSYLQGRAFLGADLEPPREYAVSTRDRMDERNDLIRSVRNQRYRYIRNFMPWEPYTQWIGYGERNATMKELRRLAAAGELPEASRLYMSVRKPAEELYDLHRDPHELVNLADNPTLEHREVLARTRAELREWQLATGDLGLIPEPILRQREAELGDCQQIYENPSARQSLQAVLQMLAPARPPAEREADALAELSAEDPVRRYWAVKVVGELPLQPELTPETRRRLASTLEDSAGVVRVAAAAALLRDPDHAAPAALKTLLAGLESPDPWVRHHAALALDDRAGDAPSVVEALRKSLDDPNDYVQRVAKRAVDRAALGE</sequence>
<dbReference type="GO" id="GO:0047753">
    <property type="term" value="F:choline-sulfatase activity"/>
    <property type="evidence" value="ECO:0007669"/>
    <property type="project" value="UniProtKB-EC"/>
</dbReference>
<dbReference type="SUPFAM" id="SSF53649">
    <property type="entry name" value="Alkaline phosphatase-like"/>
    <property type="match status" value="1"/>
</dbReference>
<comment type="caution">
    <text evidence="5">The sequence shown here is derived from an EMBL/GenBank/DDBJ whole genome shotgun (WGS) entry which is preliminary data.</text>
</comment>
<gene>
    <name evidence="5" type="primary">betC_4</name>
    <name evidence="5" type="ORF">Pla123a_45640</name>
</gene>
<dbReference type="Gene3D" id="1.25.10.10">
    <property type="entry name" value="Leucine-rich Repeat Variant"/>
    <property type="match status" value="1"/>
</dbReference>
<feature type="chain" id="PRO_5022828566" evidence="3">
    <location>
        <begin position="20"/>
        <end position="625"/>
    </location>
</feature>
<dbReference type="Pfam" id="PF13646">
    <property type="entry name" value="HEAT_2"/>
    <property type="match status" value="1"/>
</dbReference>
<dbReference type="Proteomes" id="UP000318478">
    <property type="component" value="Unassembled WGS sequence"/>
</dbReference>
<feature type="domain" description="Sulfatase N-terminal" evidence="4">
    <location>
        <begin position="25"/>
        <end position="117"/>
    </location>
</feature>
<reference evidence="5 6" key="1">
    <citation type="submission" date="2019-02" db="EMBL/GenBank/DDBJ databases">
        <title>Deep-cultivation of Planctomycetes and their phenomic and genomic characterization uncovers novel biology.</title>
        <authorList>
            <person name="Wiegand S."/>
            <person name="Jogler M."/>
            <person name="Boedeker C."/>
            <person name="Pinto D."/>
            <person name="Vollmers J."/>
            <person name="Rivas-Marin E."/>
            <person name="Kohn T."/>
            <person name="Peeters S.H."/>
            <person name="Heuer A."/>
            <person name="Rast P."/>
            <person name="Oberbeckmann S."/>
            <person name="Bunk B."/>
            <person name="Jeske O."/>
            <person name="Meyerdierks A."/>
            <person name="Storesund J.E."/>
            <person name="Kallscheuer N."/>
            <person name="Luecker S."/>
            <person name="Lage O.M."/>
            <person name="Pohl T."/>
            <person name="Merkel B.J."/>
            <person name="Hornburger P."/>
            <person name="Mueller R.-W."/>
            <person name="Bruemmer F."/>
            <person name="Labrenz M."/>
            <person name="Spormann A.M."/>
            <person name="Op Den Camp H."/>
            <person name="Overmann J."/>
            <person name="Amann R."/>
            <person name="Jetten M.S.M."/>
            <person name="Mascher T."/>
            <person name="Medema M.H."/>
            <person name="Devos D.P."/>
            <person name="Kaster A.-K."/>
            <person name="Ovreas L."/>
            <person name="Rohde M."/>
            <person name="Galperin M.Y."/>
            <person name="Jogler C."/>
        </authorList>
    </citation>
    <scope>NUCLEOTIDE SEQUENCE [LARGE SCALE GENOMIC DNA]</scope>
    <source>
        <strain evidence="5 6">Pla123a</strain>
    </source>
</reference>
<dbReference type="InterPro" id="IPR011989">
    <property type="entry name" value="ARM-like"/>
</dbReference>
<feature type="domain" description="Sulfatase N-terminal" evidence="4">
    <location>
        <begin position="144"/>
        <end position="304"/>
    </location>
</feature>
<accession>A0A5C5XU86</accession>
<dbReference type="RefSeq" id="WP_146591265.1">
    <property type="nucleotide sequence ID" value="NZ_SJPO01000014.1"/>
</dbReference>
<keyword evidence="3" id="KW-0732">Signal</keyword>
<dbReference type="Pfam" id="PF00884">
    <property type="entry name" value="Sulfatase"/>
    <property type="match status" value="2"/>
</dbReference>
<dbReference type="AlphaFoldDB" id="A0A5C5XU86"/>
<keyword evidence="2 5" id="KW-0378">Hydrolase</keyword>
<evidence type="ECO:0000313" key="5">
    <source>
        <dbReference type="EMBL" id="TWT66866.1"/>
    </source>
</evidence>
<dbReference type="InterPro" id="IPR000917">
    <property type="entry name" value="Sulfatase_N"/>
</dbReference>
<dbReference type="SUPFAM" id="SSF48371">
    <property type="entry name" value="ARM repeat"/>
    <property type="match status" value="1"/>
</dbReference>
<keyword evidence="6" id="KW-1185">Reference proteome</keyword>
<feature type="signal peptide" evidence="3">
    <location>
        <begin position="1"/>
        <end position="19"/>
    </location>
</feature>
<name>A0A5C5XU86_9BACT</name>
<dbReference type="InterPro" id="IPR017850">
    <property type="entry name" value="Alkaline_phosphatase_core_sf"/>
</dbReference>
<dbReference type="InterPro" id="IPR016024">
    <property type="entry name" value="ARM-type_fold"/>
</dbReference>
<dbReference type="Gene3D" id="3.40.720.10">
    <property type="entry name" value="Alkaline Phosphatase, subunit A"/>
    <property type="match status" value="1"/>
</dbReference>
<dbReference type="EMBL" id="SJPO01000014">
    <property type="protein sequence ID" value="TWT66866.1"/>
    <property type="molecule type" value="Genomic_DNA"/>
</dbReference>
<dbReference type="CDD" id="cd16027">
    <property type="entry name" value="SGSH"/>
    <property type="match status" value="1"/>
</dbReference>
<evidence type="ECO:0000256" key="2">
    <source>
        <dbReference type="ARBA" id="ARBA00022801"/>
    </source>
</evidence>
<dbReference type="GO" id="GO:0004065">
    <property type="term" value="F:arylsulfatase activity"/>
    <property type="evidence" value="ECO:0007669"/>
    <property type="project" value="TreeGrafter"/>
</dbReference>
<organism evidence="5 6">
    <name type="scientific">Posidoniimonas polymericola</name>
    <dbReference type="NCBI Taxonomy" id="2528002"/>
    <lineage>
        <taxon>Bacteria</taxon>
        <taxon>Pseudomonadati</taxon>
        <taxon>Planctomycetota</taxon>
        <taxon>Planctomycetia</taxon>
        <taxon>Pirellulales</taxon>
        <taxon>Lacipirellulaceae</taxon>
        <taxon>Posidoniimonas</taxon>
    </lineage>
</organism>
<proteinExistence type="inferred from homology"/>
<dbReference type="PANTHER" id="PTHR42693">
    <property type="entry name" value="ARYLSULFATASE FAMILY MEMBER"/>
    <property type="match status" value="1"/>
</dbReference>
<evidence type="ECO:0000256" key="1">
    <source>
        <dbReference type="ARBA" id="ARBA00008779"/>
    </source>
</evidence>
<evidence type="ECO:0000256" key="3">
    <source>
        <dbReference type="SAM" id="SignalP"/>
    </source>
</evidence>
<dbReference type="InterPro" id="IPR050738">
    <property type="entry name" value="Sulfatase"/>
</dbReference>
<evidence type="ECO:0000259" key="4">
    <source>
        <dbReference type="Pfam" id="PF00884"/>
    </source>
</evidence>
<dbReference type="EC" id="3.1.6.6" evidence="5"/>
<protein>
    <submittedName>
        <fullName evidence="5">Choline-sulfatase</fullName>
        <ecNumber evidence="5">3.1.6.6</ecNumber>
    </submittedName>
</protein>
<evidence type="ECO:0000313" key="6">
    <source>
        <dbReference type="Proteomes" id="UP000318478"/>
    </source>
</evidence>
<comment type="similarity">
    <text evidence="1">Belongs to the sulfatase family.</text>
</comment>
<dbReference type="OrthoDB" id="9763613at2"/>